<feature type="transmembrane region" description="Helical" evidence="1">
    <location>
        <begin position="253"/>
        <end position="272"/>
    </location>
</feature>
<feature type="transmembrane region" description="Helical" evidence="1">
    <location>
        <begin position="214"/>
        <end position="233"/>
    </location>
</feature>
<feature type="transmembrane region" description="Helical" evidence="1">
    <location>
        <begin position="113"/>
        <end position="133"/>
    </location>
</feature>
<dbReference type="EMBL" id="BAAAZR010000019">
    <property type="protein sequence ID" value="GAA3824804.1"/>
    <property type="molecule type" value="Genomic_DNA"/>
</dbReference>
<keyword evidence="1" id="KW-0472">Membrane</keyword>
<evidence type="ECO:0008006" key="4">
    <source>
        <dbReference type="Google" id="ProtNLM"/>
    </source>
</evidence>
<accession>A0ABP7IR15</accession>
<evidence type="ECO:0000256" key="1">
    <source>
        <dbReference type="SAM" id="Phobius"/>
    </source>
</evidence>
<comment type="caution">
    <text evidence="2">The sequence shown here is derived from an EMBL/GenBank/DDBJ whole genome shotgun (WGS) entry which is preliminary data.</text>
</comment>
<name>A0ABP7IR15_9ACTN</name>
<sequence length="485" mass="51738">MRGGGYLLLSVIVLVWTVLVAGRHAWIGDWHLHLATVRAAARDPLAPEDPLVGGHLPSPYFSPYTLLLAVVSRVSGLAPETVLEWAGVANIGLLLWALRVFCRHLGDRTATAVLAVIFILLLWGTLPFAWSGFAPLASLSFTQPYPSTPAFALMLLCLAALLRYRDDGRRRDLARLTVLPALILLVHPFTAAETALVGAAFLLARPRAWPKDRLLALGCAGAGALALAALWPYTDISTLAQAGSGFSQIHSALVVDAFAKYGLVLVGIPALWHGMRSPLGRELAAGFAAGAGVVIVAVLLGRYEFTRLIPAGALMSHLALARYLGDRLAGWKPYGVLAATACAAGLFGAAPGVARALPPEVPAGLVPATVIERWPGGGTGHRHDFARPYVRDGDVVMATSTAATRRLAGWGVRAVAPPYPYPFVRDEAERHAAQRRMFAVATTPEERLALADRYGVRCLLAHRPPEVPGFVHVAASGRARLLCRR</sequence>
<keyword evidence="1" id="KW-1133">Transmembrane helix</keyword>
<protein>
    <recommendedName>
        <fullName evidence="4">Glycosyltransferase RgtA/B/C/D-like domain-containing protein</fullName>
    </recommendedName>
</protein>
<gene>
    <name evidence="2" type="ORF">GCM10022226_51910</name>
</gene>
<evidence type="ECO:0000313" key="2">
    <source>
        <dbReference type="EMBL" id="GAA3824804.1"/>
    </source>
</evidence>
<feature type="transmembrane region" description="Helical" evidence="1">
    <location>
        <begin position="176"/>
        <end position="202"/>
    </location>
</feature>
<feature type="transmembrane region" description="Helical" evidence="1">
    <location>
        <begin position="82"/>
        <end position="101"/>
    </location>
</feature>
<keyword evidence="1" id="KW-0812">Transmembrane</keyword>
<proteinExistence type="predicted"/>
<keyword evidence="3" id="KW-1185">Reference proteome</keyword>
<reference evidence="3" key="1">
    <citation type="journal article" date="2019" name="Int. J. Syst. Evol. Microbiol.">
        <title>The Global Catalogue of Microorganisms (GCM) 10K type strain sequencing project: providing services to taxonomists for standard genome sequencing and annotation.</title>
        <authorList>
            <consortium name="The Broad Institute Genomics Platform"/>
            <consortium name="The Broad Institute Genome Sequencing Center for Infectious Disease"/>
            <person name="Wu L."/>
            <person name="Ma J."/>
        </authorList>
    </citation>
    <scope>NUCLEOTIDE SEQUENCE [LARGE SCALE GENOMIC DNA]</scope>
    <source>
        <strain evidence="3">JCM 16908</strain>
    </source>
</reference>
<feature type="transmembrane region" description="Helical" evidence="1">
    <location>
        <begin position="284"/>
        <end position="301"/>
    </location>
</feature>
<dbReference type="Proteomes" id="UP001500888">
    <property type="component" value="Unassembled WGS sequence"/>
</dbReference>
<organism evidence="2 3">
    <name type="scientific">Sphaerisporangium flaviroseum</name>
    <dbReference type="NCBI Taxonomy" id="509199"/>
    <lineage>
        <taxon>Bacteria</taxon>
        <taxon>Bacillati</taxon>
        <taxon>Actinomycetota</taxon>
        <taxon>Actinomycetes</taxon>
        <taxon>Streptosporangiales</taxon>
        <taxon>Streptosporangiaceae</taxon>
        <taxon>Sphaerisporangium</taxon>
    </lineage>
</organism>
<evidence type="ECO:0000313" key="3">
    <source>
        <dbReference type="Proteomes" id="UP001500888"/>
    </source>
</evidence>
<feature type="transmembrane region" description="Helical" evidence="1">
    <location>
        <begin position="145"/>
        <end position="164"/>
    </location>
</feature>